<gene>
    <name evidence="1" type="ORF">UFOVP112_281</name>
</gene>
<name>A0A6J5L750_9CAUD</name>
<sequence>MLINKNTVASGDIACFKLVNGDEIVAKVVELLGDGFLVNRPCTVIPSQQGLGLMQSLISADINTNITLSKSHVIMYAPVITDIENHYIRTTTGIQPAKSGIIT</sequence>
<proteinExistence type="predicted"/>
<accession>A0A6J5L750</accession>
<dbReference type="Gene3D" id="2.30.30.100">
    <property type="match status" value="1"/>
</dbReference>
<protein>
    <submittedName>
        <fullName evidence="1">Uncharacterized protein</fullName>
    </submittedName>
</protein>
<dbReference type="EMBL" id="LR796233">
    <property type="protein sequence ID" value="CAB4129183.1"/>
    <property type="molecule type" value="Genomic_DNA"/>
</dbReference>
<evidence type="ECO:0000313" key="1">
    <source>
        <dbReference type="EMBL" id="CAB4129183.1"/>
    </source>
</evidence>
<organism evidence="1">
    <name type="scientific">uncultured Caudovirales phage</name>
    <dbReference type="NCBI Taxonomy" id="2100421"/>
    <lineage>
        <taxon>Viruses</taxon>
        <taxon>Duplodnaviria</taxon>
        <taxon>Heunggongvirae</taxon>
        <taxon>Uroviricota</taxon>
        <taxon>Caudoviricetes</taxon>
        <taxon>Peduoviridae</taxon>
        <taxon>Maltschvirus</taxon>
        <taxon>Maltschvirus maltsch</taxon>
    </lineage>
</organism>
<reference evidence="1" key="1">
    <citation type="submission" date="2020-04" db="EMBL/GenBank/DDBJ databases">
        <authorList>
            <person name="Chiriac C."/>
            <person name="Salcher M."/>
            <person name="Ghai R."/>
            <person name="Kavagutti S V."/>
        </authorList>
    </citation>
    <scope>NUCLEOTIDE SEQUENCE</scope>
</reference>